<gene>
    <name evidence="2" type="ORF">LQE92_13365</name>
</gene>
<comment type="caution">
    <text evidence="2">The sequence shown here is derived from an EMBL/GenBank/DDBJ whole genome shotgun (WGS) entry which is preliminary data.</text>
</comment>
<dbReference type="AlphaFoldDB" id="A0AAP2RKV8"/>
<accession>A0AAP2RKV8</accession>
<keyword evidence="1" id="KW-0812">Transmembrane</keyword>
<proteinExistence type="predicted"/>
<protein>
    <submittedName>
        <fullName evidence="2">Uncharacterized protein</fullName>
    </submittedName>
</protein>
<keyword evidence="3" id="KW-1185">Reference proteome</keyword>
<keyword evidence="1" id="KW-0472">Membrane</keyword>
<organism evidence="2 3">
    <name type="scientific">Lientehia hominis</name>
    <dbReference type="NCBI Taxonomy" id="2897778"/>
    <lineage>
        <taxon>Bacteria</taxon>
        <taxon>Bacillati</taxon>
        <taxon>Bacillota</taxon>
        <taxon>Clostridia</taxon>
        <taxon>Lachnospirales</taxon>
        <taxon>Lachnospiraceae</taxon>
        <taxon>Lientehia</taxon>
    </lineage>
</organism>
<dbReference type="Proteomes" id="UP001299265">
    <property type="component" value="Unassembled WGS sequence"/>
</dbReference>
<dbReference type="RefSeq" id="WP_147597033.1">
    <property type="nucleotide sequence ID" value="NZ_JAJNOR010000010.1"/>
</dbReference>
<name>A0AAP2RKV8_9FIRM</name>
<sequence>MKKSKLVLNIGFVSILVEFILDAVKDRYSLPSWVTPIKWILLLIAFACVIGYLALKNVEQ</sequence>
<evidence type="ECO:0000256" key="1">
    <source>
        <dbReference type="SAM" id="Phobius"/>
    </source>
</evidence>
<keyword evidence="1" id="KW-1133">Transmembrane helix</keyword>
<dbReference type="EMBL" id="JAJNOR010000010">
    <property type="protein sequence ID" value="MCD2493596.1"/>
    <property type="molecule type" value="Genomic_DNA"/>
</dbReference>
<reference evidence="2 3" key="1">
    <citation type="submission" date="2021-11" db="EMBL/GenBank/DDBJ databases">
        <title>Lacrimispora sp. nov. NSJ-141 isolated from human feces.</title>
        <authorList>
            <person name="Abdugheni R."/>
        </authorList>
    </citation>
    <scope>NUCLEOTIDE SEQUENCE [LARGE SCALE GENOMIC DNA]</scope>
    <source>
        <strain evidence="2 3">NSJ-141</strain>
    </source>
</reference>
<feature type="transmembrane region" description="Helical" evidence="1">
    <location>
        <begin position="7"/>
        <end position="24"/>
    </location>
</feature>
<evidence type="ECO:0000313" key="3">
    <source>
        <dbReference type="Proteomes" id="UP001299265"/>
    </source>
</evidence>
<evidence type="ECO:0000313" key="2">
    <source>
        <dbReference type="EMBL" id="MCD2493596.1"/>
    </source>
</evidence>
<feature type="transmembrane region" description="Helical" evidence="1">
    <location>
        <begin position="36"/>
        <end position="55"/>
    </location>
</feature>